<keyword evidence="12" id="KW-0496">Mitochondrion</keyword>
<dbReference type="SUPFAM" id="SSF56112">
    <property type="entry name" value="Protein kinase-like (PK-like)"/>
    <property type="match status" value="2"/>
</dbReference>
<comment type="catalytic activity">
    <reaction evidence="9">
        <text>L-threonyl-[protein] + ATP = O-phospho-L-threonyl-[protein] + ADP + H(+)</text>
        <dbReference type="Rhea" id="RHEA:46608"/>
        <dbReference type="Rhea" id="RHEA-COMP:11060"/>
        <dbReference type="Rhea" id="RHEA-COMP:11605"/>
        <dbReference type="ChEBI" id="CHEBI:15378"/>
        <dbReference type="ChEBI" id="CHEBI:30013"/>
        <dbReference type="ChEBI" id="CHEBI:30616"/>
        <dbReference type="ChEBI" id="CHEBI:61977"/>
        <dbReference type="ChEBI" id="CHEBI:456216"/>
        <dbReference type="EC" id="2.7.11.1"/>
    </reaction>
</comment>
<reference evidence="16" key="1">
    <citation type="submission" date="2015-04" db="UniProtKB">
        <authorList>
            <consortium name="EnsemblPlants"/>
        </authorList>
    </citation>
    <scope>IDENTIFICATION</scope>
</reference>
<feature type="domain" description="Protein kinase" evidence="14">
    <location>
        <begin position="165"/>
        <end position="427"/>
    </location>
</feature>
<evidence type="ECO:0000256" key="7">
    <source>
        <dbReference type="ARBA" id="ARBA00022840"/>
    </source>
</evidence>
<keyword evidence="5" id="KW-0547">Nucleotide-binding</keyword>
<keyword evidence="4" id="KW-0677">Repeat</keyword>
<proteinExistence type="inferred from homology"/>
<dbReference type="InterPro" id="IPR002110">
    <property type="entry name" value="Ankyrin_rpt"/>
</dbReference>
<dbReference type="Gene3D" id="1.25.40.20">
    <property type="entry name" value="Ankyrin repeat-containing domain"/>
    <property type="match status" value="2"/>
</dbReference>
<dbReference type="Pfam" id="PF12796">
    <property type="entry name" value="Ank_2"/>
    <property type="match status" value="2"/>
</dbReference>
<evidence type="ECO:0000313" key="17">
    <source>
        <dbReference type="Proteomes" id="UP000026962"/>
    </source>
</evidence>
<dbReference type="InterPro" id="IPR011009">
    <property type="entry name" value="Kinase-like_dom_sf"/>
</dbReference>
<accession>A0A0E0K279</accession>
<dbReference type="Gramene" id="OPUNC02G21470.1">
    <property type="protein sequence ID" value="OPUNC02G21470.1"/>
    <property type="gene ID" value="OPUNC02G21470"/>
</dbReference>
<organism evidence="16">
    <name type="scientific">Oryza punctata</name>
    <name type="common">Red rice</name>
    <dbReference type="NCBI Taxonomy" id="4537"/>
    <lineage>
        <taxon>Eukaryota</taxon>
        <taxon>Viridiplantae</taxon>
        <taxon>Streptophyta</taxon>
        <taxon>Embryophyta</taxon>
        <taxon>Tracheophyta</taxon>
        <taxon>Spermatophyta</taxon>
        <taxon>Magnoliopsida</taxon>
        <taxon>Liliopsida</taxon>
        <taxon>Poales</taxon>
        <taxon>Poaceae</taxon>
        <taxon>BOP clade</taxon>
        <taxon>Oryzoideae</taxon>
        <taxon>Oryzeae</taxon>
        <taxon>Oryzinae</taxon>
        <taxon>Oryza</taxon>
    </lineage>
</organism>
<feature type="repeat" description="ANK" evidence="11">
    <location>
        <begin position="906"/>
        <end position="938"/>
    </location>
</feature>
<dbReference type="HOGENOM" id="CLU_265769_0_0_1"/>
<evidence type="ECO:0000256" key="6">
    <source>
        <dbReference type="ARBA" id="ARBA00022777"/>
    </source>
</evidence>
<evidence type="ECO:0000256" key="11">
    <source>
        <dbReference type="PROSITE-ProRule" id="PRU00023"/>
    </source>
</evidence>
<dbReference type="GO" id="GO:0005524">
    <property type="term" value="F:ATP binding"/>
    <property type="evidence" value="ECO:0007669"/>
    <property type="project" value="UniProtKB-KW"/>
</dbReference>
<dbReference type="Gene3D" id="1.10.510.10">
    <property type="entry name" value="Transferase(Phosphotransferase) domain 1"/>
    <property type="match status" value="2"/>
</dbReference>
<evidence type="ECO:0000256" key="13">
    <source>
        <dbReference type="SAM" id="MobiDB-lite"/>
    </source>
</evidence>
<dbReference type="GO" id="GO:0005737">
    <property type="term" value="C:cytoplasm"/>
    <property type="evidence" value="ECO:0007669"/>
    <property type="project" value="UniProtKB-ARBA"/>
</dbReference>
<evidence type="ECO:0000259" key="15">
    <source>
        <dbReference type="PROSITE" id="PS51758"/>
    </source>
</evidence>
<evidence type="ECO:0000256" key="2">
    <source>
        <dbReference type="ARBA" id="ARBA00012513"/>
    </source>
</evidence>
<dbReference type="SMART" id="SM00248">
    <property type="entry name" value="ANK"/>
    <property type="match status" value="6"/>
</dbReference>
<dbReference type="InterPro" id="IPR001245">
    <property type="entry name" value="Ser-Thr/Tyr_kinase_cat_dom"/>
</dbReference>
<evidence type="ECO:0000256" key="4">
    <source>
        <dbReference type="ARBA" id="ARBA00022737"/>
    </source>
</evidence>
<keyword evidence="7" id="KW-0067">ATP-binding</keyword>
<evidence type="ECO:0000256" key="8">
    <source>
        <dbReference type="ARBA" id="ARBA00023043"/>
    </source>
</evidence>
<dbReference type="Pfam" id="PF07766">
    <property type="entry name" value="LETM1_RBD"/>
    <property type="match status" value="1"/>
</dbReference>
<dbReference type="EnsemblPlants" id="OPUNC02G21470.1">
    <property type="protein sequence ID" value="OPUNC02G21470.1"/>
    <property type="gene ID" value="OPUNC02G21470"/>
</dbReference>
<reference evidence="16" key="2">
    <citation type="submission" date="2018-05" db="EMBL/GenBank/DDBJ databases">
        <title>OpunRS2 (Oryza punctata Reference Sequence Version 2).</title>
        <authorList>
            <person name="Zhang J."/>
            <person name="Kudrna D."/>
            <person name="Lee S."/>
            <person name="Talag J."/>
            <person name="Welchert J."/>
            <person name="Wing R.A."/>
        </authorList>
    </citation>
    <scope>NUCLEOTIDE SEQUENCE [LARGE SCALE GENOMIC DNA]</scope>
</reference>
<feature type="domain" description="Protein kinase" evidence="14">
    <location>
        <begin position="988"/>
        <end position="1251"/>
    </location>
</feature>
<dbReference type="Gene3D" id="3.30.200.20">
    <property type="entry name" value="Phosphorylase Kinase, domain 1"/>
    <property type="match status" value="2"/>
</dbReference>
<comment type="catalytic activity">
    <reaction evidence="10">
        <text>L-seryl-[protein] + ATP = O-phospho-L-seryl-[protein] + ADP + H(+)</text>
        <dbReference type="Rhea" id="RHEA:17989"/>
        <dbReference type="Rhea" id="RHEA-COMP:9863"/>
        <dbReference type="Rhea" id="RHEA-COMP:11604"/>
        <dbReference type="ChEBI" id="CHEBI:15378"/>
        <dbReference type="ChEBI" id="CHEBI:29999"/>
        <dbReference type="ChEBI" id="CHEBI:30616"/>
        <dbReference type="ChEBI" id="CHEBI:83421"/>
        <dbReference type="ChEBI" id="CHEBI:456216"/>
        <dbReference type="EC" id="2.7.11.1"/>
    </reaction>
</comment>
<dbReference type="eggNOG" id="KOG0192">
    <property type="taxonomic scope" value="Eukaryota"/>
</dbReference>
<name>A0A0E0K279_ORYPU</name>
<feature type="domain" description="Letm1 RBD" evidence="15">
    <location>
        <begin position="751"/>
        <end position="969"/>
    </location>
</feature>
<dbReference type="GO" id="GO:0043022">
    <property type="term" value="F:ribosome binding"/>
    <property type="evidence" value="ECO:0007669"/>
    <property type="project" value="InterPro"/>
</dbReference>
<protein>
    <recommendedName>
        <fullName evidence="2">non-specific serine/threonine protein kinase</fullName>
        <ecNumber evidence="2">2.7.11.1</ecNumber>
    </recommendedName>
</protein>
<keyword evidence="17" id="KW-1185">Reference proteome</keyword>
<dbReference type="InterPro" id="IPR033122">
    <property type="entry name" value="LETM1-like_RBD"/>
</dbReference>
<dbReference type="InterPro" id="IPR051681">
    <property type="entry name" value="Ser/Thr_Kinases-Pseudokinases"/>
</dbReference>
<dbReference type="eggNOG" id="KOG1043">
    <property type="taxonomic scope" value="Eukaryota"/>
</dbReference>
<keyword evidence="6" id="KW-0418">Kinase</keyword>
<sequence length="1251" mass="140684">MEAAAKLKRSISRQLSSGAARVWRQLSLEPVHTPRRAGAAALLAVPENLDATMRLLFAACQGDVAGVEELLRDGVDVDSIDLDGRTALHIAACEGQGEVVRLLLGWKANINARDRWGSTPAADAKHYGHFEVYNLLRARGAKIPKQKKTPMAVSNPKEVPEYELNPLELEFRRGEEGHYVARWYGSKVFVKILDKDSFSDANSINEFKHELTLLEKARHPNLVQFVGAVTQNVPMMIVSEYHQKGDLASYLETKGRLQPYKAIRFSLDIARGLNYLHECKPEPIIHGNLSTKSIVRDDEGKLKVAGFGSLSLIKVSEDNPQMEQTTSKFNSVYIAPEMYINGTFDRSVDVFAFGLILYEMIEGTPAFHPKPPEEAAKMICLEGMRPPFKNKPKYYPDDLRELIQECWDPTPSVRPTFEEIIVRLNKISTSSTKQTRWRDTFNMASRAIIRRRKYLLDHVNTPTLSLSPFSTFQHGRSGSEDESRIGQRFLEQSSGDSKWEQGQYGVKLIKGDLLALGNGLLRRPAHGISLSAYGIGRKEFGLPMGATHLLQSVRTASTATAGQPKLDIEDEQSEDQKQNKRKKEASPEECDQAVEGLSSAKAKAKAKQVQESVKAGQSIVRKFWARLLGIGPALRAVASMSRADWAAKLKHWKDEFVSTLQHYWLGTKLLWADVRISSRLLVKLAGGKSLSRRERQQLTRTTADIFRLVPFAVFIIVPFMEFLLPVFLKLFPNMLPSTFQDKMKEEEALKRKLKARMEYAKFLQDTAKEMAKEVQTSRSGEIKQTAEDLDEFLNKVRRGEHVSNDEILNFAKLFNDELTLDNMSRPRLVNMCKYMGIRPFASLDPSRGRAAGRWRDGSGAGAAALLAVPENLDATMRLLFAACQGDVAGVEELLRDGVDVDSIDLDGRTALHIAACEGQGEVVRLLLGWKANINARDRWGSTPAADAKHYGHFEVYNLLRARGAKIPKQKKTPMAVSNPKEVPEYELNPLELEFRRGEEGHYVARWYGSKVFVKILDKDSFSDANSINEFKHELTLLEKARHPNLVQFVGAVTQNVPMMIVSEYHQKGDLASYLETKGRLQPYKAIRFSLDIARGLNYLHECKPEPIIHGNLSTKSIVRDDEGKLKVAGFGSLSLIKVSEDNPQMEQTTSKFNSVYIAPEMYINGTFDRSVDVFAFGLILYEMIEGTPAFHPKPPEEAAKMICLEGMRPPFKNKPKYYPDDLRELIQECWDPTPSVRPTFEEIIGLCPKKA</sequence>
<dbReference type="STRING" id="4537.A0A0E0K279"/>
<dbReference type="FunFam" id="1.10.510.10:FF:000355">
    <property type="entry name" value="Integrin-linked protein kinase family"/>
    <property type="match status" value="2"/>
</dbReference>
<feature type="region of interest" description="Disordered" evidence="13">
    <location>
        <begin position="560"/>
        <end position="597"/>
    </location>
</feature>
<dbReference type="PROSITE" id="PS50011">
    <property type="entry name" value="PROTEIN_KINASE_DOM"/>
    <property type="match status" value="2"/>
</dbReference>
<evidence type="ECO:0000259" key="14">
    <source>
        <dbReference type="PROSITE" id="PS50011"/>
    </source>
</evidence>
<dbReference type="EC" id="2.7.11.1" evidence="2"/>
<evidence type="ECO:0000313" key="16">
    <source>
        <dbReference type="EnsemblPlants" id="OPUNC02G21470.1"/>
    </source>
</evidence>
<evidence type="ECO:0000256" key="10">
    <source>
        <dbReference type="ARBA" id="ARBA00048679"/>
    </source>
</evidence>
<dbReference type="PANTHER" id="PTHR44329:SF7">
    <property type="entry name" value="OS02G0608500 PROTEIN"/>
    <property type="match status" value="1"/>
</dbReference>
<dbReference type="Proteomes" id="UP000026962">
    <property type="component" value="Chromosome 2"/>
</dbReference>
<comment type="similarity">
    <text evidence="1">Belongs to the protein kinase superfamily. TKL Ser/Thr protein kinase family.</text>
</comment>
<dbReference type="FunFam" id="1.25.40.20:FF:000211">
    <property type="entry name" value="Integrin-linked protein kinase 1"/>
    <property type="match status" value="2"/>
</dbReference>
<evidence type="ECO:0000256" key="9">
    <source>
        <dbReference type="ARBA" id="ARBA00047899"/>
    </source>
</evidence>
<dbReference type="PROSITE" id="PS51758">
    <property type="entry name" value="LETM1_RBD"/>
    <property type="match status" value="1"/>
</dbReference>
<dbReference type="PANTHER" id="PTHR44329">
    <property type="entry name" value="SERINE/THREONINE-PROTEIN KINASE TNNI3K-RELATED"/>
    <property type="match status" value="1"/>
</dbReference>
<feature type="repeat" description="ANK" evidence="11">
    <location>
        <begin position="83"/>
        <end position="115"/>
    </location>
</feature>
<keyword evidence="8 11" id="KW-0040">ANK repeat</keyword>
<dbReference type="Pfam" id="PF07714">
    <property type="entry name" value="PK_Tyr_Ser-Thr"/>
    <property type="match status" value="2"/>
</dbReference>
<dbReference type="AlphaFoldDB" id="A0A0E0K279"/>
<evidence type="ECO:0000256" key="12">
    <source>
        <dbReference type="PROSITE-ProRule" id="PRU01094"/>
    </source>
</evidence>
<dbReference type="GO" id="GO:0004674">
    <property type="term" value="F:protein serine/threonine kinase activity"/>
    <property type="evidence" value="ECO:0007669"/>
    <property type="project" value="UniProtKB-EC"/>
</dbReference>
<evidence type="ECO:0000256" key="3">
    <source>
        <dbReference type="ARBA" id="ARBA00022679"/>
    </source>
</evidence>
<dbReference type="FunFam" id="3.30.200.20:FF:000180">
    <property type="entry name" value="serine/threonine-protein kinase STY46-like"/>
    <property type="match status" value="2"/>
</dbReference>
<keyword evidence="3" id="KW-0808">Transferase</keyword>
<evidence type="ECO:0000256" key="5">
    <source>
        <dbReference type="ARBA" id="ARBA00022741"/>
    </source>
</evidence>
<dbReference type="PROSITE" id="PS50297">
    <property type="entry name" value="ANK_REP_REGION"/>
    <property type="match status" value="2"/>
</dbReference>
<dbReference type="InterPro" id="IPR000719">
    <property type="entry name" value="Prot_kinase_dom"/>
</dbReference>
<dbReference type="InterPro" id="IPR036770">
    <property type="entry name" value="Ankyrin_rpt-contain_sf"/>
</dbReference>
<dbReference type="PROSITE" id="PS50088">
    <property type="entry name" value="ANK_REPEAT"/>
    <property type="match status" value="2"/>
</dbReference>
<evidence type="ECO:0000256" key="1">
    <source>
        <dbReference type="ARBA" id="ARBA00005843"/>
    </source>
</evidence>
<dbReference type="SUPFAM" id="SSF48403">
    <property type="entry name" value="Ankyrin repeat"/>
    <property type="match status" value="2"/>
</dbReference>